<gene>
    <name evidence="1" type="ORF">APHMUC_0529</name>
</gene>
<comment type="caution">
    <text evidence="1">The sequence shown here is derived from an EMBL/GenBank/DDBJ whole genome shotgun (WGS) entry which is preliminary data.</text>
</comment>
<dbReference type="EMBL" id="LANV01000001">
    <property type="protein sequence ID" value="KJV64865.1"/>
    <property type="molecule type" value="Genomic_DNA"/>
</dbReference>
<evidence type="ECO:0008006" key="3">
    <source>
        <dbReference type="Google" id="ProtNLM"/>
    </source>
</evidence>
<dbReference type="Proteomes" id="UP000033441">
    <property type="component" value="Unassembled WGS sequence"/>
</dbReference>
<proteinExistence type="predicted"/>
<dbReference type="AlphaFoldDB" id="A0A0F3N9Y4"/>
<evidence type="ECO:0000313" key="2">
    <source>
        <dbReference type="Proteomes" id="UP000033441"/>
    </source>
</evidence>
<protein>
    <recommendedName>
        <fullName evidence="3">HGE-14 protein</fullName>
    </recommendedName>
</protein>
<organism evidence="1 2">
    <name type="scientific">Anaplasma phagocytophilum str. ApMUC09</name>
    <dbReference type="NCBI Taxonomy" id="1359152"/>
    <lineage>
        <taxon>Bacteria</taxon>
        <taxon>Pseudomonadati</taxon>
        <taxon>Pseudomonadota</taxon>
        <taxon>Alphaproteobacteria</taxon>
        <taxon>Rickettsiales</taxon>
        <taxon>Anaplasmataceae</taxon>
        <taxon>Anaplasma</taxon>
        <taxon>phagocytophilum group</taxon>
    </lineage>
</organism>
<name>A0A0F3N9Y4_ANAPH</name>
<dbReference type="PATRIC" id="fig|1359152.3.peg.556"/>
<sequence length="454" mass="49809">MKAASITCYIQVCVCYGYVMHSSMIYNSKTYRVYSRVADEIKDDRLTHRAVAVYCSWLLEKSINELRAVLETSGPDGYVYVQLALDRMEEVYNDICQARAGTYDDILKALSANCEQYLFKCRSALFYLAQCRNGSLPLEGPAGDDVSSFCTASSNVASIVAILQTNRSLPDRVSSDTRNRLCMLIDSLSDSVTAMSDRAFVHLARDSSARFVNASEARCAFLLAVEELRAIAYTVHPDTDTAARVCLGDSFEALLENIREAIRRVSDTPGVTARASWSCTLANKALASIQAMFKNYVNGTHASDSDLSDEMYMNTTIVSAHAAARSLCYSCISTAPELPYVPSILECSSALYNLHSYLSARASIDLAGPHDVNNILPALNKAREALGKVDRSALPSNRDAEMYDRLRKAIEQASGRCIMRQLEHDYIDLAPGTGQNDLSIEGLGAASASHDLHH</sequence>
<accession>A0A0F3N9Y4</accession>
<evidence type="ECO:0000313" key="1">
    <source>
        <dbReference type="EMBL" id="KJV64865.1"/>
    </source>
</evidence>
<reference evidence="1 2" key="1">
    <citation type="submission" date="2015-02" db="EMBL/GenBank/DDBJ databases">
        <title>Genome Sequencing of Rickettsiales.</title>
        <authorList>
            <person name="Daugherty S.C."/>
            <person name="Su Q."/>
            <person name="Abolude K."/>
            <person name="Beier-Sexton M."/>
            <person name="Carlyon J.A."/>
            <person name="Carter R."/>
            <person name="Day N.P."/>
            <person name="Dumler S.J."/>
            <person name="Dyachenko V."/>
            <person name="Godinez A."/>
            <person name="Kurtti T.J."/>
            <person name="Lichay M."/>
            <person name="Mullins K.E."/>
            <person name="Ott S."/>
            <person name="Pappas-Brown V."/>
            <person name="Paris D.H."/>
            <person name="Patel P."/>
            <person name="Richards A.L."/>
            <person name="Sadzewicz L."/>
            <person name="Sears K."/>
            <person name="Seidman D."/>
            <person name="Sengamalay N."/>
            <person name="Stenos J."/>
            <person name="Tallon L.J."/>
            <person name="Vincent G."/>
            <person name="Fraser C.M."/>
            <person name="Munderloh U."/>
            <person name="Dunning-Hotopp J.C."/>
        </authorList>
    </citation>
    <scope>NUCLEOTIDE SEQUENCE [LARGE SCALE GENOMIC DNA]</scope>
    <source>
        <strain evidence="1 2">ApMUC09</strain>
    </source>
</reference>